<sequence length="243" mass="26649">MNFRGRHSQAWSMKTAGRLYIPSLLRWESDPNFSVRARIYRSLGQRPHPAAIAALREGTDDPHPFARAQAVRSLGWCADPTFVHRLRELAVADPHADVRRTAAKAVQRIVGYWTHYGEWSAIAASKARTVAVVHASAAAGLPAFAYELAFRSGWVDDGELAGFTEALEPEALCRDLADRAGNYDHWFAEAAAVEANPPPVLTDAAALAACSEPGGEGFEARRVLRQRELGTGAQRRRHRLDGS</sequence>
<name>A0A9X3J0E7_9BACT</name>
<dbReference type="Proteomes" id="UP001150924">
    <property type="component" value="Unassembled WGS sequence"/>
</dbReference>
<dbReference type="InterPro" id="IPR011989">
    <property type="entry name" value="ARM-like"/>
</dbReference>
<dbReference type="EMBL" id="JAPNKE010000002">
    <property type="protein sequence ID" value="MCY1011592.1"/>
    <property type="molecule type" value="Genomic_DNA"/>
</dbReference>
<evidence type="ECO:0000313" key="2">
    <source>
        <dbReference type="Proteomes" id="UP001150924"/>
    </source>
</evidence>
<evidence type="ECO:0000313" key="1">
    <source>
        <dbReference type="EMBL" id="MCY1011592.1"/>
    </source>
</evidence>
<protein>
    <submittedName>
        <fullName evidence="1">HEAT repeat domain-containing protein</fullName>
    </submittedName>
</protein>
<dbReference type="SMART" id="SM00567">
    <property type="entry name" value="EZ_HEAT"/>
    <property type="match status" value="2"/>
</dbReference>
<reference evidence="1" key="1">
    <citation type="submission" date="2022-11" db="EMBL/GenBank/DDBJ databases">
        <title>Minimal conservation of predation-associated metabolite biosynthetic gene clusters underscores biosynthetic potential of Myxococcota including descriptions for ten novel species: Archangium lansinium sp. nov., Myxococcus landrumus sp. nov., Nannocystis bai.</title>
        <authorList>
            <person name="Ahearne A."/>
            <person name="Stevens C."/>
            <person name="Phillips K."/>
        </authorList>
    </citation>
    <scope>NUCLEOTIDE SEQUENCE</scope>
    <source>
        <strain evidence="1">Na p29</strain>
    </source>
</reference>
<dbReference type="InterPro" id="IPR004155">
    <property type="entry name" value="PBS_lyase_HEAT"/>
</dbReference>
<dbReference type="RefSeq" id="WP_267774877.1">
    <property type="nucleotide sequence ID" value="NZ_JAPNKE010000002.1"/>
</dbReference>
<organism evidence="1 2">
    <name type="scientific">Nannocystis pusilla</name>
    <dbReference type="NCBI Taxonomy" id="889268"/>
    <lineage>
        <taxon>Bacteria</taxon>
        <taxon>Pseudomonadati</taxon>
        <taxon>Myxococcota</taxon>
        <taxon>Polyangia</taxon>
        <taxon>Nannocystales</taxon>
        <taxon>Nannocystaceae</taxon>
        <taxon>Nannocystis</taxon>
    </lineage>
</organism>
<dbReference type="Pfam" id="PF13646">
    <property type="entry name" value="HEAT_2"/>
    <property type="match status" value="1"/>
</dbReference>
<dbReference type="InterPro" id="IPR016024">
    <property type="entry name" value="ARM-type_fold"/>
</dbReference>
<dbReference type="AlphaFoldDB" id="A0A9X3J0E7"/>
<proteinExistence type="predicted"/>
<comment type="caution">
    <text evidence="1">The sequence shown here is derived from an EMBL/GenBank/DDBJ whole genome shotgun (WGS) entry which is preliminary data.</text>
</comment>
<accession>A0A9X3J0E7</accession>
<gene>
    <name evidence="1" type="ORF">OV079_39720</name>
</gene>
<keyword evidence="2" id="KW-1185">Reference proteome</keyword>
<dbReference type="Gene3D" id="1.25.10.10">
    <property type="entry name" value="Leucine-rich Repeat Variant"/>
    <property type="match status" value="1"/>
</dbReference>
<dbReference type="SUPFAM" id="SSF48371">
    <property type="entry name" value="ARM repeat"/>
    <property type="match status" value="1"/>
</dbReference>